<proteinExistence type="predicted"/>
<dbReference type="Gene3D" id="3.20.20.140">
    <property type="entry name" value="Metal-dependent hydrolases"/>
    <property type="match status" value="1"/>
</dbReference>
<evidence type="ECO:0000313" key="2">
    <source>
        <dbReference type="EMBL" id="GII95933.1"/>
    </source>
</evidence>
<reference evidence="2" key="1">
    <citation type="submission" date="2021-01" db="EMBL/GenBank/DDBJ databases">
        <title>Whole genome shotgun sequence of Sinosporangium siamense NBRC 109515.</title>
        <authorList>
            <person name="Komaki H."/>
            <person name="Tamura T."/>
        </authorList>
    </citation>
    <scope>NUCLEOTIDE SEQUENCE</scope>
    <source>
        <strain evidence="2">NBRC 109515</strain>
    </source>
</reference>
<accession>A0A919RLT3</accession>
<keyword evidence="3" id="KW-1185">Reference proteome</keyword>
<name>A0A919RLT3_9ACTN</name>
<dbReference type="InterPro" id="IPR011059">
    <property type="entry name" value="Metal-dep_hydrolase_composite"/>
</dbReference>
<dbReference type="Proteomes" id="UP000606172">
    <property type="component" value="Unassembled WGS sequence"/>
</dbReference>
<organism evidence="2 3">
    <name type="scientific">Sinosporangium siamense</name>
    <dbReference type="NCBI Taxonomy" id="1367973"/>
    <lineage>
        <taxon>Bacteria</taxon>
        <taxon>Bacillati</taxon>
        <taxon>Actinomycetota</taxon>
        <taxon>Actinomycetes</taxon>
        <taxon>Streptosporangiales</taxon>
        <taxon>Streptosporangiaceae</taxon>
        <taxon>Sinosporangium</taxon>
    </lineage>
</organism>
<dbReference type="Gene3D" id="2.30.40.10">
    <property type="entry name" value="Urease, subunit C, domain 1"/>
    <property type="match status" value="1"/>
</dbReference>
<dbReference type="EMBL" id="BOOW01000040">
    <property type="protein sequence ID" value="GII95933.1"/>
    <property type="molecule type" value="Genomic_DNA"/>
</dbReference>
<evidence type="ECO:0000313" key="3">
    <source>
        <dbReference type="Proteomes" id="UP000606172"/>
    </source>
</evidence>
<dbReference type="GO" id="GO:0016810">
    <property type="term" value="F:hydrolase activity, acting on carbon-nitrogen (but not peptide) bonds"/>
    <property type="evidence" value="ECO:0007669"/>
    <property type="project" value="InterPro"/>
</dbReference>
<dbReference type="PANTHER" id="PTHR43794:SF5">
    <property type="entry name" value="CHLOROHYDROLASE FAMILY PROTEIN"/>
    <property type="match status" value="1"/>
</dbReference>
<dbReference type="Pfam" id="PF01979">
    <property type="entry name" value="Amidohydro_1"/>
    <property type="match status" value="1"/>
</dbReference>
<sequence length="440" mass="48004">MSDRRILIKNGFIISLDPGIGDLPRGDVLIHGDRIERVAPLIEDDGAEVVDAEGTIVIPGLIDTHLHMWQQPMRGLGADLWGMNDYISRVYPLRERFRAQDMFASTYTCAIEALGNGTTTALDFCHNVLTEDHAEEALRAHRLTGQRVVFGYGMVGYADRIERERDDRLAHVSRLHAELGDDPTALVRMGLAPGTLNFSTVKGMQIEVEHGRGLGLPMTIHQNDAGELYKIHDAGLLGPDLLPAHSNNASDHELALLARCGCSISFTTEGEFSGGRNMSVVGRADRAGVSPTLGVDGPSFVAVDMLSQLRFTFRIMHAVEAQHERAEGRWPLAHSPGIPFVTARRVLEYATVNAAKALGMERHIGSLTPGKQADLVLLRIDPYGIAAGDPANHVVLHSGVGDIDAVMVAGRFRKRDGRMVDVDVERLRALSGEIRSRLTS</sequence>
<dbReference type="SUPFAM" id="SSF51338">
    <property type="entry name" value="Composite domain of metallo-dependent hydrolases"/>
    <property type="match status" value="1"/>
</dbReference>
<feature type="domain" description="Amidohydrolase-related" evidence="1">
    <location>
        <begin position="56"/>
        <end position="411"/>
    </location>
</feature>
<dbReference type="RefSeq" id="WP_204030968.1">
    <property type="nucleotide sequence ID" value="NZ_BOOW01000040.1"/>
</dbReference>
<dbReference type="InterPro" id="IPR050287">
    <property type="entry name" value="MTA/SAH_deaminase"/>
</dbReference>
<dbReference type="InterPro" id="IPR032466">
    <property type="entry name" value="Metal_Hydrolase"/>
</dbReference>
<dbReference type="AlphaFoldDB" id="A0A919RLT3"/>
<gene>
    <name evidence="2" type="ORF">Ssi02_61640</name>
</gene>
<comment type="caution">
    <text evidence="2">The sequence shown here is derived from an EMBL/GenBank/DDBJ whole genome shotgun (WGS) entry which is preliminary data.</text>
</comment>
<dbReference type="InterPro" id="IPR006680">
    <property type="entry name" value="Amidohydro-rel"/>
</dbReference>
<evidence type="ECO:0000259" key="1">
    <source>
        <dbReference type="Pfam" id="PF01979"/>
    </source>
</evidence>
<protein>
    <submittedName>
        <fullName evidence="2">Cytosine deaminase</fullName>
    </submittedName>
</protein>
<dbReference type="SUPFAM" id="SSF51556">
    <property type="entry name" value="Metallo-dependent hydrolases"/>
    <property type="match status" value="1"/>
</dbReference>
<dbReference type="PANTHER" id="PTHR43794">
    <property type="entry name" value="AMINOHYDROLASE SSNA-RELATED"/>
    <property type="match status" value="1"/>
</dbReference>